<feature type="transmembrane region" description="Helical" evidence="1">
    <location>
        <begin position="12"/>
        <end position="34"/>
    </location>
</feature>
<dbReference type="KEGG" id="salh:HMF8227_00189"/>
<dbReference type="OrthoDB" id="9973564at2"/>
<evidence type="ECO:0000313" key="2">
    <source>
        <dbReference type="EMBL" id="AWL10697.1"/>
    </source>
</evidence>
<dbReference type="RefSeq" id="WP_109338391.1">
    <property type="nucleotide sequence ID" value="NZ_CP029347.1"/>
</dbReference>
<sequence length="62" mass="6316">MKASTKLWLKYSGIGLVASLVVTSLLEAAGGIAYPSSEGAIFGVMTAVVGAAINEAFKVAER</sequence>
<name>A0A2S2E0Y9_9ALTE</name>
<dbReference type="Proteomes" id="UP000245728">
    <property type="component" value="Chromosome"/>
</dbReference>
<evidence type="ECO:0000313" key="3">
    <source>
        <dbReference type="Proteomes" id="UP000245728"/>
    </source>
</evidence>
<keyword evidence="1" id="KW-0472">Membrane</keyword>
<organism evidence="2 3">
    <name type="scientific">Saliniradius amylolyticus</name>
    <dbReference type="NCBI Taxonomy" id="2183582"/>
    <lineage>
        <taxon>Bacteria</taxon>
        <taxon>Pseudomonadati</taxon>
        <taxon>Pseudomonadota</taxon>
        <taxon>Gammaproteobacteria</taxon>
        <taxon>Alteromonadales</taxon>
        <taxon>Alteromonadaceae</taxon>
        <taxon>Saliniradius</taxon>
    </lineage>
</organism>
<reference evidence="2 3" key="1">
    <citation type="submission" date="2018-05" db="EMBL/GenBank/DDBJ databases">
        <title>Salinimonas sp. HMF8227 Genome sequencing and assembly.</title>
        <authorList>
            <person name="Kang H."/>
            <person name="Kang J."/>
            <person name="Cha I."/>
            <person name="Kim H."/>
            <person name="Joh K."/>
        </authorList>
    </citation>
    <scope>NUCLEOTIDE SEQUENCE [LARGE SCALE GENOMIC DNA]</scope>
    <source>
        <strain evidence="2 3">HMF8227</strain>
    </source>
</reference>
<proteinExistence type="predicted"/>
<evidence type="ECO:0000256" key="1">
    <source>
        <dbReference type="SAM" id="Phobius"/>
    </source>
</evidence>
<keyword evidence="3" id="KW-1185">Reference proteome</keyword>
<keyword evidence="1" id="KW-0812">Transmembrane</keyword>
<protein>
    <recommendedName>
        <fullName evidence="4">Holin</fullName>
    </recommendedName>
</protein>
<dbReference type="AlphaFoldDB" id="A0A2S2E0Y9"/>
<evidence type="ECO:0008006" key="4">
    <source>
        <dbReference type="Google" id="ProtNLM"/>
    </source>
</evidence>
<feature type="transmembrane region" description="Helical" evidence="1">
    <location>
        <begin position="40"/>
        <end position="57"/>
    </location>
</feature>
<accession>A0A2S2E0Y9</accession>
<gene>
    <name evidence="2" type="ORF">HMF8227_00189</name>
</gene>
<keyword evidence="1" id="KW-1133">Transmembrane helix</keyword>
<dbReference type="EMBL" id="CP029347">
    <property type="protein sequence ID" value="AWL10697.1"/>
    <property type="molecule type" value="Genomic_DNA"/>
</dbReference>